<dbReference type="AlphaFoldDB" id="C6BZX9"/>
<dbReference type="GO" id="GO:0016020">
    <property type="term" value="C:membrane"/>
    <property type="evidence" value="ECO:0007669"/>
    <property type="project" value="InterPro"/>
</dbReference>
<dbReference type="HOGENOM" id="CLU_059326_3_0_7"/>
<feature type="compositionally biased region" description="Basic and acidic residues" evidence="3">
    <location>
        <begin position="280"/>
        <end position="294"/>
    </location>
</feature>
<evidence type="ECO:0000256" key="4">
    <source>
        <dbReference type="SAM" id="SignalP"/>
    </source>
</evidence>
<dbReference type="PROSITE" id="PS51257">
    <property type="entry name" value="PROKAR_LIPOPROTEIN"/>
    <property type="match status" value="1"/>
</dbReference>
<dbReference type="GO" id="GO:0120010">
    <property type="term" value="P:intermembrane phospholipid transfer"/>
    <property type="evidence" value="ECO:0007669"/>
    <property type="project" value="TreeGrafter"/>
</dbReference>
<dbReference type="PRINTS" id="PR01805">
    <property type="entry name" value="VACJLIPOPROT"/>
</dbReference>
<name>C6BZX9_MARSD</name>
<proteinExistence type="inferred from homology"/>
<gene>
    <name evidence="5" type="ordered locus">Desal_0971</name>
</gene>
<dbReference type="eggNOG" id="COG2853">
    <property type="taxonomic scope" value="Bacteria"/>
</dbReference>
<dbReference type="RefSeq" id="WP_015850855.1">
    <property type="nucleotide sequence ID" value="NC_012881.1"/>
</dbReference>
<organism evidence="5 6">
    <name type="scientific">Maridesulfovibrio salexigens (strain ATCC 14822 / DSM 2638 / NCIMB 8403 / VKM B-1763)</name>
    <name type="common">Desulfovibrio salexigens</name>
    <dbReference type="NCBI Taxonomy" id="526222"/>
    <lineage>
        <taxon>Bacteria</taxon>
        <taxon>Pseudomonadati</taxon>
        <taxon>Thermodesulfobacteriota</taxon>
        <taxon>Desulfovibrionia</taxon>
        <taxon>Desulfovibrionales</taxon>
        <taxon>Desulfovibrionaceae</taxon>
        <taxon>Maridesulfovibrio</taxon>
    </lineage>
</organism>
<keyword evidence="5" id="KW-0449">Lipoprotein</keyword>
<dbReference type="EMBL" id="CP001649">
    <property type="protein sequence ID" value="ACS79036.1"/>
    <property type="molecule type" value="Genomic_DNA"/>
</dbReference>
<dbReference type="KEGG" id="dsa:Desal_0971"/>
<reference evidence="5 6" key="1">
    <citation type="submission" date="2009-06" db="EMBL/GenBank/DDBJ databases">
        <title>Complete sequence of Desulfovibrio salexigens DSM 2638.</title>
        <authorList>
            <consortium name="US DOE Joint Genome Institute"/>
            <person name="Lucas S."/>
            <person name="Copeland A."/>
            <person name="Lapidus A."/>
            <person name="Glavina del Rio T."/>
            <person name="Tice H."/>
            <person name="Bruce D."/>
            <person name="Goodwin L."/>
            <person name="Pitluck S."/>
            <person name="Munk A.C."/>
            <person name="Brettin T."/>
            <person name="Detter J.C."/>
            <person name="Han C."/>
            <person name="Tapia R."/>
            <person name="Larimer F."/>
            <person name="Land M."/>
            <person name="Hauser L."/>
            <person name="Kyrpides N."/>
            <person name="Anderson I."/>
            <person name="Wall J.D."/>
            <person name="Arkin A.P."/>
            <person name="Dehal P."/>
            <person name="Chivian D."/>
            <person name="Giles B."/>
            <person name="Hazen T.C."/>
        </authorList>
    </citation>
    <scope>NUCLEOTIDE SEQUENCE [LARGE SCALE GENOMIC DNA]</scope>
    <source>
        <strain evidence="6">ATCC 14822 / DSM 2638 / NCIMB 8403 / VKM B-1763</strain>
    </source>
</reference>
<evidence type="ECO:0000256" key="3">
    <source>
        <dbReference type="SAM" id="MobiDB-lite"/>
    </source>
</evidence>
<evidence type="ECO:0000313" key="5">
    <source>
        <dbReference type="EMBL" id="ACS79036.1"/>
    </source>
</evidence>
<dbReference type="STRING" id="526222.Desal_0971"/>
<dbReference type="OrthoDB" id="9785326at2"/>
<dbReference type="Proteomes" id="UP000002601">
    <property type="component" value="Chromosome"/>
</dbReference>
<sequence length="294" mass="32929">MIRKLFSFILLCLLLQGCATISKNDPSLNLKPQGFIAPVSHAPRAGQPQTKDADLDFLEVYDPWDSMNRQIYSFNARFDRAIYIPAVDVYTTVIPSPVRKGVTNAVNNLNEVKSFTNGILQFNGGKTARAFSRFVINSSLGLLGIFDVATMWDLKRKETGFADTLGVWGIPPGPYVVLPIVGPSSIRDTGGSLGDFALLWYEMNWVYDLAGVTEGRTAIGIGESTIRGLDLRANIPFRYYQTGSPFEYDLVRFLYTKKRELDMEREQLGSSTAGKPYMKKKFDTPRRNREPATK</sequence>
<accession>C6BZX9</accession>
<keyword evidence="2 4" id="KW-0732">Signal</keyword>
<comment type="similarity">
    <text evidence="1">Belongs to the MlaA family.</text>
</comment>
<protein>
    <submittedName>
        <fullName evidence="5">VacJ family lipoprotein</fullName>
    </submittedName>
</protein>
<evidence type="ECO:0000256" key="1">
    <source>
        <dbReference type="ARBA" id="ARBA00010634"/>
    </source>
</evidence>
<dbReference type="InterPro" id="IPR007428">
    <property type="entry name" value="MlaA"/>
</dbReference>
<dbReference type="PANTHER" id="PTHR30035">
    <property type="entry name" value="LIPOPROTEIN VACJ-RELATED"/>
    <property type="match status" value="1"/>
</dbReference>
<feature type="signal peptide" evidence="4">
    <location>
        <begin position="1"/>
        <end position="19"/>
    </location>
</feature>
<evidence type="ECO:0000256" key="2">
    <source>
        <dbReference type="ARBA" id="ARBA00022729"/>
    </source>
</evidence>
<dbReference type="Pfam" id="PF04333">
    <property type="entry name" value="MlaA"/>
    <property type="match status" value="1"/>
</dbReference>
<feature type="chain" id="PRO_5002961379" evidence="4">
    <location>
        <begin position="20"/>
        <end position="294"/>
    </location>
</feature>
<dbReference type="PANTHER" id="PTHR30035:SF3">
    <property type="entry name" value="INTERMEMBRANE PHOSPHOLIPID TRANSPORT SYSTEM LIPOPROTEIN MLAA"/>
    <property type="match status" value="1"/>
</dbReference>
<keyword evidence="6" id="KW-1185">Reference proteome</keyword>
<feature type="region of interest" description="Disordered" evidence="3">
    <location>
        <begin position="265"/>
        <end position="294"/>
    </location>
</feature>
<evidence type="ECO:0000313" key="6">
    <source>
        <dbReference type="Proteomes" id="UP000002601"/>
    </source>
</evidence>